<keyword evidence="5" id="KW-0949">S-adenosyl-L-methionine</keyword>
<accession>A0ABV7UEF2</accession>
<dbReference type="InterPro" id="IPR014777">
    <property type="entry name" value="4pyrrole_Mease_sub1"/>
</dbReference>
<reference evidence="9" key="1">
    <citation type="journal article" date="2019" name="Int. J. Syst. Evol. Microbiol.">
        <title>The Global Catalogue of Microorganisms (GCM) 10K type strain sequencing project: providing services to taxonomists for standard genome sequencing and annotation.</title>
        <authorList>
            <consortium name="The Broad Institute Genomics Platform"/>
            <consortium name="The Broad Institute Genome Sequencing Center for Infectious Disease"/>
            <person name="Wu L."/>
            <person name="Ma J."/>
        </authorList>
    </citation>
    <scope>NUCLEOTIDE SEQUENCE [LARGE SCALE GENOMIC DNA]</scope>
    <source>
        <strain evidence="9">KCTC 42282</strain>
    </source>
</reference>
<keyword evidence="2" id="KW-0169">Cobalamin biosynthesis</keyword>
<dbReference type="RefSeq" id="WP_376853087.1">
    <property type="nucleotide sequence ID" value="NZ_JBHRYC010000026.1"/>
</dbReference>
<dbReference type="Proteomes" id="UP001595704">
    <property type="component" value="Unassembled WGS sequence"/>
</dbReference>
<keyword evidence="4 8" id="KW-0808">Transferase</keyword>
<comment type="pathway">
    <text evidence="1">Cofactor biosynthesis; adenosylcobalamin biosynthesis.</text>
</comment>
<evidence type="ECO:0000313" key="8">
    <source>
        <dbReference type="EMBL" id="MFC3636896.1"/>
    </source>
</evidence>
<evidence type="ECO:0000256" key="1">
    <source>
        <dbReference type="ARBA" id="ARBA00004953"/>
    </source>
</evidence>
<keyword evidence="3 8" id="KW-0489">Methyltransferase</keyword>
<dbReference type="PANTHER" id="PTHR47036:SF1">
    <property type="entry name" value="COBALT-FACTOR III C(17)-METHYLTRANSFERASE-RELATED"/>
    <property type="match status" value="1"/>
</dbReference>
<dbReference type="PANTHER" id="PTHR47036">
    <property type="entry name" value="COBALT-FACTOR III C(17)-METHYLTRANSFERASE-RELATED"/>
    <property type="match status" value="1"/>
</dbReference>
<evidence type="ECO:0000259" key="7">
    <source>
        <dbReference type="Pfam" id="PF00590"/>
    </source>
</evidence>
<feature type="compositionally biased region" description="Polar residues" evidence="6">
    <location>
        <begin position="268"/>
        <end position="283"/>
    </location>
</feature>
<evidence type="ECO:0000256" key="4">
    <source>
        <dbReference type="ARBA" id="ARBA00022679"/>
    </source>
</evidence>
<proteinExistence type="predicted"/>
<dbReference type="GO" id="GO:0030789">
    <property type="term" value="F:precorrin-3B C17-methyltransferase activity"/>
    <property type="evidence" value="ECO:0007669"/>
    <property type="project" value="UniProtKB-EC"/>
</dbReference>
<dbReference type="Pfam" id="PF00590">
    <property type="entry name" value="TP_methylase"/>
    <property type="match status" value="1"/>
</dbReference>
<comment type="caution">
    <text evidence="8">The sequence shown here is derived from an EMBL/GenBank/DDBJ whole genome shotgun (WGS) entry which is preliminary data.</text>
</comment>
<dbReference type="Gene3D" id="3.30.950.10">
    <property type="entry name" value="Methyltransferase, Cobalt-precorrin-4 Transmethylase, Domain 2"/>
    <property type="match status" value="1"/>
</dbReference>
<gene>
    <name evidence="8" type="ORF">ACFONL_05790</name>
</gene>
<dbReference type="EMBL" id="JBHRYC010000026">
    <property type="protein sequence ID" value="MFC3636896.1"/>
    <property type="molecule type" value="Genomic_DNA"/>
</dbReference>
<evidence type="ECO:0000256" key="6">
    <source>
        <dbReference type="SAM" id="MobiDB-lite"/>
    </source>
</evidence>
<keyword evidence="9" id="KW-1185">Reference proteome</keyword>
<protein>
    <submittedName>
        <fullName evidence="8">Precorrin-3B C(17)-methyltransferase</fullName>
        <ecNumber evidence="8">2.1.1.131</ecNumber>
    </submittedName>
</protein>
<dbReference type="EC" id="2.1.1.131" evidence="8"/>
<dbReference type="CDD" id="cd11646">
    <property type="entry name" value="Precorrin_3B_C17_MT"/>
    <property type="match status" value="1"/>
</dbReference>
<dbReference type="GO" id="GO:0032259">
    <property type="term" value="P:methylation"/>
    <property type="evidence" value="ECO:0007669"/>
    <property type="project" value="UniProtKB-KW"/>
</dbReference>
<evidence type="ECO:0000256" key="2">
    <source>
        <dbReference type="ARBA" id="ARBA00022573"/>
    </source>
</evidence>
<feature type="region of interest" description="Disordered" evidence="6">
    <location>
        <begin position="256"/>
        <end position="283"/>
    </location>
</feature>
<sequence length="283" mass="29558">MSGDASRNGVAFTGRLTVIGLGPGSPEQMTPEARNAVERATDFFGYFPYVERLTLGPHQRRHASDNREELARAKAALALAMDGREVAVVSGGDAGVFAMAAAICEAIDHGPAEWRALDIAIVPGVTAMLAVAACVGAPLGHDFCAISLSDNLKPWELIAARLRAVAGAGLVIALYNPVSKARPWQLGQAFDILRDILPARTPVVFGRAAGRPDERVAIVPLAEARSDMADMATCIIIGSPETRLITRDGRAPLVYAPRSATGAGPDVTQGSLSEGSLPQGSPS</sequence>
<dbReference type="NCBIfam" id="NF004648">
    <property type="entry name" value="PRK05991.1"/>
    <property type="match status" value="1"/>
</dbReference>
<dbReference type="InterPro" id="IPR014776">
    <property type="entry name" value="4pyrrole_Mease_sub2"/>
</dbReference>
<dbReference type="InterPro" id="IPR006363">
    <property type="entry name" value="Cbl_synth_CobJ/CibH_dom"/>
</dbReference>
<dbReference type="InterPro" id="IPR035996">
    <property type="entry name" value="4pyrrol_Methylase_sf"/>
</dbReference>
<dbReference type="Gene3D" id="3.40.1010.10">
    <property type="entry name" value="Cobalt-precorrin-4 Transmethylase, Domain 1"/>
    <property type="match status" value="1"/>
</dbReference>
<dbReference type="NCBIfam" id="TIGR01466">
    <property type="entry name" value="cobJ_cbiH"/>
    <property type="match status" value="1"/>
</dbReference>
<name>A0ABV7UEF2_9HYPH</name>
<feature type="domain" description="Tetrapyrrole methylase" evidence="7">
    <location>
        <begin position="15"/>
        <end position="224"/>
    </location>
</feature>
<dbReference type="InterPro" id="IPR051810">
    <property type="entry name" value="Precorrin_MeTrfase"/>
</dbReference>
<organism evidence="8 9">
    <name type="scientific">Camelimonas fluminis</name>
    <dbReference type="NCBI Taxonomy" id="1576911"/>
    <lineage>
        <taxon>Bacteria</taxon>
        <taxon>Pseudomonadati</taxon>
        <taxon>Pseudomonadota</taxon>
        <taxon>Alphaproteobacteria</taxon>
        <taxon>Hyphomicrobiales</taxon>
        <taxon>Chelatococcaceae</taxon>
        <taxon>Camelimonas</taxon>
    </lineage>
</organism>
<dbReference type="SUPFAM" id="SSF53790">
    <property type="entry name" value="Tetrapyrrole methylase"/>
    <property type="match status" value="1"/>
</dbReference>
<dbReference type="InterPro" id="IPR000878">
    <property type="entry name" value="4pyrrol_Mease"/>
</dbReference>
<evidence type="ECO:0000256" key="3">
    <source>
        <dbReference type="ARBA" id="ARBA00022603"/>
    </source>
</evidence>
<evidence type="ECO:0000256" key="5">
    <source>
        <dbReference type="ARBA" id="ARBA00022691"/>
    </source>
</evidence>
<evidence type="ECO:0000313" key="9">
    <source>
        <dbReference type="Proteomes" id="UP001595704"/>
    </source>
</evidence>